<dbReference type="GO" id="GO:0008728">
    <property type="term" value="F:GTP diphosphokinase activity"/>
    <property type="evidence" value="ECO:0007669"/>
    <property type="project" value="UniProtKB-EC"/>
</dbReference>
<feature type="domain" description="HD" evidence="8">
    <location>
        <begin position="119"/>
        <end position="220"/>
    </location>
</feature>
<accession>W1NWJ4</accession>
<dbReference type="Pfam" id="PF04607">
    <property type="entry name" value="RelA_SpoT"/>
    <property type="match status" value="1"/>
</dbReference>
<evidence type="ECO:0000256" key="6">
    <source>
        <dbReference type="SAM" id="Coils"/>
    </source>
</evidence>
<dbReference type="SUPFAM" id="SSF81301">
    <property type="entry name" value="Nucleotidyltransferase"/>
    <property type="match status" value="1"/>
</dbReference>
<keyword evidence="4" id="KW-0346">Stress response</keyword>
<dbReference type="Pfam" id="PF13328">
    <property type="entry name" value="HD_4"/>
    <property type="match status" value="1"/>
</dbReference>
<keyword evidence="5" id="KW-0342">GTP-binding</keyword>
<keyword evidence="6" id="KW-0175">Coiled coil</keyword>
<dbReference type="InterPro" id="IPR018247">
    <property type="entry name" value="EF_Hand_1_Ca_BS"/>
</dbReference>
<keyword evidence="5" id="KW-0547">Nucleotide-binding</keyword>
<dbReference type="InterPro" id="IPR011992">
    <property type="entry name" value="EF-hand-dom_pair"/>
</dbReference>
<keyword evidence="10" id="KW-1185">Reference proteome</keyword>
<dbReference type="Gene3D" id="1.10.3210.10">
    <property type="entry name" value="Hypothetical protein af1432"/>
    <property type="match status" value="1"/>
</dbReference>
<evidence type="ECO:0000256" key="3">
    <source>
        <dbReference type="ARBA" id="ARBA00022837"/>
    </source>
</evidence>
<dbReference type="PROSITE" id="PS50222">
    <property type="entry name" value="EF_HAND_2"/>
    <property type="match status" value="1"/>
</dbReference>
<organism evidence="9 10">
    <name type="scientific">Amborella trichopoda</name>
    <dbReference type="NCBI Taxonomy" id="13333"/>
    <lineage>
        <taxon>Eukaryota</taxon>
        <taxon>Viridiplantae</taxon>
        <taxon>Streptophyta</taxon>
        <taxon>Embryophyta</taxon>
        <taxon>Tracheophyta</taxon>
        <taxon>Spermatophyta</taxon>
        <taxon>Magnoliopsida</taxon>
        <taxon>Amborellales</taxon>
        <taxon>Amborellaceae</taxon>
        <taxon>Amborella</taxon>
    </lineage>
</organism>
<dbReference type="PANTHER" id="PTHR21262:SF12">
    <property type="entry name" value="GTP DIPHOSPHOKINASE CRSH, CHLOROPLASTIC-RELATED"/>
    <property type="match status" value="1"/>
</dbReference>
<dbReference type="Gene3D" id="1.10.238.10">
    <property type="entry name" value="EF-hand"/>
    <property type="match status" value="1"/>
</dbReference>
<dbReference type="InterPro" id="IPR006674">
    <property type="entry name" value="HD_domain"/>
</dbReference>
<name>W1NWJ4_AMBTC</name>
<comment type="similarity">
    <text evidence="1">Belongs to the RelA/SpoT family.</text>
</comment>
<dbReference type="eggNOG" id="KOG1157">
    <property type="taxonomic scope" value="Eukaryota"/>
</dbReference>
<protein>
    <recommendedName>
        <fullName evidence="2">GTP diphosphokinase</fullName>
        <ecNumber evidence="2">2.7.6.5</ecNumber>
    </recommendedName>
</protein>
<dbReference type="Proteomes" id="UP000017836">
    <property type="component" value="Unassembled WGS sequence"/>
</dbReference>
<evidence type="ECO:0000259" key="8">
    <source>
        <dbReference type="PROSITE" id="PS51831"/>
    </source>
</evidence>
<dbReference type="GO" id="GO:0005509">
    <property type="term" value="F:calcium ion binding"/>
    <property type="evidence" value="ECO:0007669"/>
    <property type="project" value="InterPro"/>
</dbReference>
<dbReference type="STRING" id="13333.W1NWJ4"/>
<dbReference type="EC" id="2.7.6.5" evidence="2"/>
<evidence type="ECO:0000313" key="10">
    <source>
        <dbReference type="Proteomes" id="UP000017836"/>
    </source>
</evidence>
<dbReference type="InterPro" id="IPR043519">
    <property type="entry name" value="NT_sf"/>
</dbReference>
<sequence>MELANSHGFYYSSPVELHTKRRRLSPLIPPQNANSSSFSRKLTGVPGIYIFRSFLGAGKSSDLQQPGGKMVVELVGAFNDVTDRMPLLSSGSSCLLFKTLKLSIPLLLVLPLGSDNRSPLSKALAVACILADLEMGAEVISAGIMREVLEGDAITMDEIKTLLGRGIVHLLHEFFRVREIPSRAKLLDDNEDAATLRKFCLTYYDVRALILELSRRLDIMRHLDHLPRYQQQLLSLDILRIYSPLAHAIGTGTLSLELEDLAFRYLFPHSYSYLDAWLRSHEAGKKLIDECKEMLLQTLKDDPILELMVDDISIHGRYKSRFSTMKKLLKDGRKPEEVHDILGLRVILNPRFGSEASERGVKACYRTCEVIRGLWKEIPNRTKDYISKPKANGYESLHMAVDLSDDSKRRPPMEIQIRTREMDAMASGGIASHSLYKGGLTDPEEVKRLKALMMAATDLAALHLNNQPTSQGIGSLENEHRNQIFNLFDKNENGRISIEELREVMEELGAEQEDAIELMQLVDSNSDGSLSSDEFDWFQRQVRLLRNLEDRDDKYRSLLGEKLPFLGDGTNIS</sequence>
<dbReference type="SMART" id="SM00054">
    <property type="entry name" value="EFh"/>
    <property type="match status" value="2"/>
</dbReference>
<gene>
    <name evidence="9" type="ORF">AMTR_s00045p00095180</name>
</gene>
<evidence type="ECO:0000259" key="7">
    <source>
        <dbReference type="PROSITE" id="PS50222"/>
    </source>
</evidence>
<dbReference type="AlphaFoldDB" id="W1NWJ4"/>
<keyword evidence="3" id="KW-0106">Calcium</keyword>
<feature type="domain" description="EF-hand" evidence="7">
    <location>
        <begin position="476"/>
        <end position="511"/>
    </location>
</feature>
<evidence type="ECO:0000256" key="4">
    <source>
        <dbReference type="ARBA" id="ARBA00023016"/>
    </source>
</evidence>
<dbReference type="CDD" id="cd05399">
    <property type="entry name" value="NT_Rel-Spo_like"/>
    <property type="match status" value="1"/>
</dbReference>
<dbReference type="OMA" id="CYRTREV"/>
<dbReference type="GO" id="GO:0015969">
    <property type="term" value="P:guanosine tetraphosphate metabolic process"/>
    <property type="evidence" value="ECO:0007669"/>
    <property type="project" value="InterPro"/>
</dbReference>
<evidence type="ECO:0000256" key="5">
    <source>
        <dbReference type="ARBA" id="ARBA00023134"/>
    </source>
</evidence>
<dbReference type="EMBL" id="KI394661">
    <property type="protein sequence ID" value="ERN02012.1"/>
    <property type="molecule type" value="Genomic_DNA"/>
</dbReference>
<dbReference type="Gramene" id="ERN02012">
    <property type="protein sequence ID" value="ERN02012"/>
    <property type="gene ID" value="AMTR_s00045p00095180"/>
</dbReference>
<reference evidence="10" key="1">
    <citation type="journal article" date="2013" name="Science">
        <title>The Amborella genome and the evolution of flowering plants.</title>
        <authorList>
            <consortium name="Amborella Genome Project"/>
        </authorList>
    </citation>
    <scope>NUCLEOTIDE SEQUENCE [LARGE SCALE GENOMIC DNA]</scope>
</reference>
<dbReference type="PANTHER" id="PTHR21262">
    <property type="entry name" value="GUANOSINE-3',5'-BIS DIPHOSPHATE 3'-PYROPHOSPHOHYDROLASE"/>
    <property type="match status" value="1"/>
</dbReference>
<dbReference type="OrthoDB" id="427950at2759"/>
<proteinExistence type="inferred from homology"/>
<dbReference type="FunFam" id="3.30.460.10:FF:000025">
    <property type="entry name" value="probable GTP diphosphokinase CRSH, chloroplastic"/>
    <property type="match status" value="1"/>
</dbReference>
<evidence type="ECO:0000256" key="1">
    <source>
        <dbReference type="ARBA" id="ARBA00007476"/>
    </source>
</evidence>
<dbReference type="PROSITE" id="PS00018">
    <property type="entry name" value="EF_HAND_1"/>
    <property type="match status" value="2"/>
</dbReference>
<dbReference type="InterPro" id="IPR007685">
    <property type="entry name" value="RelA_SpoT"/>
</dbReference>
<dbReference type="CDD" id="cd00051">
    <property type="entry name" value="EFh"/>
    <property type="match status" value="1"/>
</dbReference>
<dbReference type="Gene3D" id="3.30.460.10">
    <property type="entry name" value="Beta Polymerase, domain 2"/>
    <property type="match status" value="1"/>
</dbReference>
<evidence type="ECO:0000256" key="2">
    <source>
        <dbReference type="ARBA" id="ARBA00013251"/>
    </source>
</evidence>
<dbReference type="InterPro" id="IPR002048">
    <property type="entry name" value="EF_hand_dom"/>
</dbReference>
<dbReference type="KEGG" id="atr:18430112"/>
<feature type="coiled-coil region" evidence="6">
    <location>
        <begin position="491"/>
        <end position="518"/>
    </location>
</feature>
<dbReference type="SUPFAM" id="SSF47473">
    <property type="entry name" value="EF-hand"/>
    <property type="match status" value="1"/>
</dbReference>
<evidence type="ECO:0000313" key="9">
    <source>
        <dbReference type="EMBL" id="ERN02012.1"/>
    </source>
</evidence>
<dbReference type="GO" id="GO:0005525">
    <property type="term" value="F:GTP binding"/>
    <property type="evidence" value="ECO:0007669"/>
    <property type="project" value="UniProtKB-KW"/>
</dbReference>
<dbReference type="HOGENOM" id="CLU_022292_1_0_1"/>
<dbReference type="Pfam" id="PF13499">
    <property type="entry name" value="EF-hand_7"/>
    <property type="match status" value="1"/>
</dbReference>
<dbReference type="SMART" id="SM00954">
    <property type="entry name" value="RelA_SpoT"/>
    <property type="match status" value="1"/>
</dbReference>
<dbReference type="PROSITE" id="PS51831">
    <property type="entry name" value="HD"/>
    <property type="match status" value="1"/>
</dbReference>
<dbReference type="SUPFAM" id="SSF109604">
    <property type="entry name" value="HD-domain/PDEase-like"/>
    <property type="match status" value="1"/>
</dbReference>
<dbReference type="GO" id="GO:0009507">
    <property type="term" value="C:chloroplast"/>
    <property type="evidence" value="ECO:0000318"/>
    <property type="project" value="GO_Central"/>
</dbReference>